<dbReference type="RefSeq" id="XP_024677586.1">
    <property type="nucleotide sequence ID" value="XM_024825296.1"/>
</dbReference>
<dbReference type="InterPro" id="IPR001242">
    <property type="entry name" value="Condensation_dom"/>
</dbReference>
<feature type="domain" description="Condensation" evidence="1">
    <location>
        <begin position="26"/>
        <end position="129"/>
    </location>
</feature>
<dbReference type="Proteomes" id="UP000234474">
    <property type="component" value="Unassembled WGS sequence"/>
</dbReference>
<dbReference type="EMBL" id="MSZS01000011">
    <property type="protein sequence ID" value="PKX88991.1"/>
    <property type="molecule type" value="Genomic_DNA"/>
</dbReference>
<dbReference type="InterPro" id="IPR023213">
    <property type="entry name" value="CAT-like_dom_sf"/>
</dbReference>
<dbReference type="GO" id="GO:0016746">
    <property type="term" value="F:acyltransferase activity"/>
    <property type="evidence" value="ECO:0007669"/>
    <property type="project" value="UniProtKB-KW"/>
</dbReference>
<sequence length="130" mass="14778">MGLASIASSAYPRWNDGPAVQSVARGRLWFLDRLYPASTSYLMPFSVRLRGPLRHEALQAALHTVEQCHETLRTTFYQHGGTGMQVVHPFEPRGLKVVHMPPNDQETLCEALRHEQTRPFDLEAEPGWRV</sequence>
<dbReference type="OrthoDB" id="416786at2759"/>
<keyword evidence="2" id="KW-0012">Acyltransferase</keyword>
<accession>A0A2I1BUM5</accession>
<protein>
    <submittedName>
        <fullName evidence="2">CoA-dependent acyltransferase</fullName>
    </submittedName>
</protein>
<dbReference type="Gene3D" id="3.30.559.10">
    <property type="entry name" value="Chloramphenicol acetyltransferase-like domain"/>
    <property type="match status" value="1"/>
</dbReference>
<dbReference type="VEuPathDB" id="FungiDB:P174DRAFT_425538"/>
<dbReference type="GeneID" id="36532621"/>
<reference evidence="3" key="1">
    <citation type="journal article" date="2018" name="Proc. Natl. Acad. Sci. U.S.A.">
        <title>Linking secondary metabolites to gene clusters through genome sequencing of six diverse Aspergillus species.</title>
        <authorList>
            <person name="Kaerboelling I."/>
            <person name="Vesth T.C."/>
            <person name="Frisvad J.C."/>
            <person name="Nybo J.L."/>
            <person name="Theobald S."/>
            <person name="Kuo A."/>
            <person name="Bowyer P."/>
            <person name="Matsuda Y."/>
            <person name="Mondo S."/>
            <person name="Lyhne E.K."/>
            <person name="Kogle M.E."/>
            <person name="Clum A."/>
            <person name="Lipzen A."/>
            <person name="Salamov A."/>
            <person name="Ngan C.Y."/>
            <person name="Daum C."/>
            <person name="Chiniquy J."/>
            <person name="Barry K."/>
            <person name="LaButti K."/>
            <person name="Haridas S."/>
            <person name="Simmons B.A."/>
            <person name="Magnuson J.K."/>
            <person name="Mortensen U.H."/>
            <person name="Larsen T.O."/>
            <person name="Grigoriev I.V."/>
            <person name="Baker S.E."/>
            <person name="Andersen M.R."/>
        </authorList>
    </citation>
    <scope>NUCLEOTIDE SEQUENCE [LARGE SCALE GENOMIC DNA]</scope>
    <source>
        <strain evidence="3">IBT 16806</strain>
    </source>
</reference>
<organism evidence="2 3">
    <name type="scientific">Aspergillus novofumigatus (strain IBT 16806)</name>
    <dbReference type="NCBI Taxonomy" id="1392255"/>
    <lineage>
        <taxon>Eukaryota</taxon>
        <taxon>Fungi</taxon>
        <taxon>Dikarya</taxon>
        <taxon>Ascomycota</taxon>
        <taxon>Pezizomycotina</taxon>
        <taxon>Eurotiomycetes</taxon>
        <taxon>Eurotiomycetidae</taxon>
        <taxon>Eurotiales</taxon>
        <taxon>Aspergillaceae</taxon>
        <taxon>Aspergillus</taxon>
        <taxon>Aspergillus subgen. Fumigati</taxon>
    </lineage>
</organism>
<proteinExistence type="predicted"/>
<dbReference type="Pfam" id="PF00668">
    <property type="entry name" value="Condensation"/>
    <property type="match status" value="1"/>
</dbReference>
<name>A0A2I1BUM5_ASPN1</name>
<comment type="caution">
    <text evidence="2">The sequence shown here is derived from an EMBL/GenBank/DDBJ whole genome shotgun (WGS) entry which is preliminary data.</text>
</comment>
<dbReference type="SUPFAM" id="SSF52777">
    <property type="entry name" value="CoA-dependent acyltransferases"/>
    <property type="match status" value="1"/>
</dbReference>
<evidence type="ECO:0000259" key="1">
    <source>
        <dbReference type="Pfam" id="PF00668"/>
    </source>
</evidence>
<dbReference type="STRING" id="1392255.A0A2I1BUM5"/>
<keyword evidence="3" id="KW-1185">Reference proteome</keyword>
<evidence type="ECO:0000313" key="3">
    <source>
        <dbReference type="Proteomes" id="UP000234474"/>
    </source>
</evidence>
<dbReference type="AlphaFoldDB" id="A0A2I1BUM5"/>
<keyword evidence="2" id="KW-0808">Transferase</keyword>
<evidence type="ECO:0000313" key="2">
    <source>
        <dbReference type="EMBL" id="PKX88991.1"/>
    </source>
</evidence>
<gene>
    <name evidence="2" type="ORF">P174DRAFT_425538</name>
</gene>